<evidence type="ECO:0000256" key="8">
    <source>
        <dbReference type="SAM" id="MobiDB-lite"/>
    </source>
</evidence>
<dbReference type="EC" id="3.6.4.13" evidence="2"/>
<dbReference type="PROSITE" id="PS51194">
    <property type="entry name" value="HELICASE_CTER"/>
    <property type="match status" value="1"/>
</dbReference>
<dbReference type="PANTHER" id="PTHR18934">
    <property type="entry name" value="ATP-DEPENDENT RNA HELICASE"/>
    <property type="match status" value="1"/>
</dbReference>
<evidence type="ECO:0000256" key="6">
    <source>
        <dbReference type="ARBA" id="ARBA00022840"/>
    </source>
</evidence>
<dbReference type="PROSITE" id="PS00690">
    <property type="entry name" value="DEAH_ATP_HELICASE"/>
    <property type="match status" value="1"/>
</dbReference>
<keyword evidence="5" id="KW-0347">Helicase</keyword>
<dbReference type="SUPFAM" id="SSF52540">
    <property type="entry name" value="P-loop containing nucleoside triphosphate hydrolases"/>
    <property type="match status" value="1"/>
</dbReference>
<protein>
    <recommendedName>
        <fullName evidence="2">RNA helicase</fullName>
        <ecNumber evidence="2">3.6.4.13</ecNumber>
    </recommendedName>
</protein>
<evidence type="ECO:0000256" key="4">
    <source>
        <dbReference type="ARBA" id="ARBA00022801"/>
    </source>
</evidence>
<dbReference type="SMART" id="SM00490">
    <property type="entry name" value="HELICc"/>
    <property type="match status" value="1"/>
</dbReference>
<dbReference type="Pfam" id="PF00270">
    <property type="entry name" value="DEAD"/>
    <property type="match status" value="1"/>
</dbReference>
<evidence type="ECO:0000256" key="7">
    <source>
        <dbReference type="ARBA" id="ARBA00047984"/>
    </source>
</evidence>
<dbReference type="InterPro" id="IPR002464">
    <property type="entry name" value="DNA/RNA_helicase_DEAH_CS"/>
</dbReference>
<feature type="domain" description="Helicase ATP-binding" evidence="10">
    <location>
        <begin position="248"/>
        <end position="440"/>
    </location>
</feature>
<keyword evidence="9" id="KW-0812">Transmembrane</keyword>
<evidence type="ECO:0000259" key="10">
    <source>
        <dbReference type="PROSITE" id="PS51192"/>
    </source>
</evidence>
<proteinExistence type="inferred from homology"/>
<comment type="similarity">
    <text evidence="1">Belongs to the DEAD box helicase family. DEAH subfamily.</text>
</comment>
<dbReference type="InterPro" id="IPR014001">
    <property type="entry name" value="Helicase_ATP-bd"/>
</dbReference>
<evidence type="ECO:0000313" key="13">
    <source>
        <dbReference type="Proteomes" id="UP001396334"/>
    </source>
</evidence>
<organism evidence="12 13">
    <name type="scientific">Hibiscus sabdariffa</name>
    <name type="common">roselle</name>
    <dbReference type="NCBI Taxonomy" id="183260"/>
    <lineage>
        <taxon>Eukaryota</taxon>
        <taxon>Viridiplantae</taxon>
        <taxon>Streptophyta</taxon>
        <taxon>Embryophyta</taxon>
        <taxon>Tracheophyta</taxon>
        <taxon>Spermatophyta</taxon>
        <taxon>Magnoliopsida</taxon>
        <taxon>eudicotyledons</taxon>
        <taxon>Gunneridae</taxon>
        <taxon>Pentapetalae</taxon>
        <taxon>rosids</taxon>
        <taxon>malvids</taxon>
        <taxon>Malvales</taxon>
        <taxon>Malvaceae</taxon>
        <taxon>Malvoideae</taxon>
        <taxon>Hibiscus</taxon>
    </lineage>
</organism>
<feature type="domain" description="Helicase C-terminal" evidence="11">
    <location>
        <begin position="591"/>
        <end position="763"/>
    </location>
</feature>
<name>A0ABR2N6D2_9ROSI</name>
<evidence type="ECO:0000256" key="1">
    <source>
        <dbReference type="ARBA" id="ARBA00008792"/>
    </source>
</evidence>
<dbReference type="InterPro" id="IPR001650">
    <property type="entry name" value="Helicase_C-like"/>
</dbReference>
<evidence type="ECO:0000313" key="12">
    <source>
        <dbReference type="EMBL" id="KAK8971676.1"/>
    </source>
</evidence>
<evidence type="ECO:0000256" key="9">
    <source>
        <dbReference type="SAM" id="Phobius"/>
    </source>
</evidence>
<evidence type="ECO:0000256" key="3">
    <source>
        <dbReference type="ARBA" id="ARBA00022741"/>
    </source>
</evidence>
<accession>A0ABR2N6D2</accession>
<keyword evidence="4" id="KW-0378">Hydrolase</keyword>
<sequence>MKDSCPPIQLMIAQDTLSLEASDSNALILPTKKSNKMRGKDQELQNPKLSRSQIKRLKKIEEEKEKALLLLKSLETLEKHKIPEDVYSLLLSLKTIDRAETMREKRRTSIQFSKVGLEVPHSVKSSKGWDRGNTSPSFSEPEIDLEQFNLRKDTGQNHIGPSMIIEKEVAKHAHDSLSSSQKLTFCKGLSPSCSVIPLRFNVYRASCLNVVKCYGPLSAPTVVHVKRPDEVESKRKDLPIVMMEQEIMEAINENPTVIICGETGCGKTTQVPQFLYEAGFASKLSTIRSGVIGVTQSRCVAVLATAKRVAFELGLHLGKEVGFQVRHDKKIGDRCSTKFMTDGILLREVQNDALLKRYSVVVLDEAHERSLNTDILIGMLSRVIQLRQDLYKKQQQMVSSGRSVSPENMIFPLKLVLMSATLCVEDFVSERRLFRIAPPVIEVPTRQYPVTIHFSKRTELVDYIGQAFKKVMSIHKRLPPGGILIFVTGQREVEYLCRRLRKASKYLVTKISKEDKGIEVTPYSQVKSDEGINMKDISEAFEINGDSSHQKTDRFSSYDEDHYDYYEDDSDASYDSKTDSELETFYEDGKTLDQKPMEDDDNLVDVLGGDGSLASLKAAFETFEGNKGLNTGSLRVLPLYAMLPAAAKLCVFEEVKDEERLVVVATNVAETSLTIPGIKYVVDTGREKVKNYNPTNGMETYEVQWISKASADQRAGRAGRTGPSHCYRLYSSAAFSNILRKFSRTEISKIPVDGVVLLLKSMGIDKVSLASILLLVYFGYAVAAAAVLSSTNPFVIHYEESHSQNDESQQADGSNPIPDFSSKSNEELVSKPLPKLLVYQRRPKSSTTVGSLSKGQVGVCLLQSSERPSIIQSQSFVSQSGLQESFNSDQESHVSDVTVGSDVSPSADEHSQIISDVTVGSDVTVQDKHSSREKCSASCSSSSSELYVSQDPMEKLSISSSSLLSSVHSQNSVDKLLSCHPMLTLS</sequence>
<dbReference type="CDD" id="cd17982">
    <property type="entry name" value="DEXHc_DHX37"/>
    <property type="match status" value="1"/>
</dbReference>
<dbReference type="PANTHER" id="PTHR18934:SF99">
    <property type="entry name" value="ATP-DEPENDENT RNA HELICASE DHX37-RELATED"/>
    <property type="match status" value="1"/>
</dbReference>
<feature type="transmembrane region" description="Helical" evidence="9">
    <location>
        <begin position="767"/>
        <end position="788"/>
    </location>
</feature>
<dbReference type="SMART" id="SM00487">
    <property type="entry name" value="DEXDc"/>
    <property type="match status" value="1"/>
</dbReference>
<dbReference type="InterPro" id="IPR011545">
    <property type="entry name" value="DEAD/DEAH_box_helicase_dom"/>
</dbReference>
<keyword evidence="3" id="KW-0547">Nucleotide-binding</keyword>
<keyword evidence="9" id="KW-1133">Transmembrane helix</keyword>
<keyword evidence="13" id="KW-1185">Reference proteome</keyword>
<keyword evidence="6" id="KW-0067">ATP-binding</keyword>
<dbReference type="Pfam" id="PF00271">
    <property type="entry name" value="Helicase_C"/>
    <property type="match status" value="1"/>
</dbReference>
<dbReference type="Gene3D" id="3.40.50.300">
    <property type="entry name" value="P-loop containing nucleotide triphosphate hydrolases"/>
    <property type="match status" value="3"/>
</dbReference>
<gene>
    <name evidence="12" type="ORF">V6N11_073306</name>
</gene>
<evidence type="ECO:0000256" key="5">
    <source>
        <dbReference type="ARBA" id="ARBA00022806"/>
    </source>
</evidence>
<dbReference type="Proteomes" id="UP001396334">
    <property type="component" value="Unassembled WGS sequence"/>
</dbReference>
<evidence type="ECO:0000259" key="11">
    <source>
        <dbReference type="PROSITE" id="PS51194"/>
    </source>
</evidence>
<dbReference type="EMBL" id="JBBPBN010000243">
    <property type="protein sequence ID" value="KAK8971676.1"/>
    <property type="molecule type" value="Genomic_DNA"/>
</dbReference>
<feature type="region of interest" description="Disordered" evidence="8">
    <location>
        <begin position="801"/>
        <end position="827"/>
    </location>
</feature>
<comment type="caution">
    <text evidence="12">The sequence shown here is derived from an EMBL/GenBank/DDBJ whole genome shotgun (WGS) entry which is preliminary data.</text>
</comment>
<dbReference type="CDD" id="cd18791">
    <property type="entry name" value="SF2_C_RHA"/>
    <property type="match status" value="1"/>
</dbReference>
<evidence type="ECO:0000256" key="2">
    <source>
        <dbReference type="ARBA" id="ARBA00012552"/>
    </source>
</evidence>
<dbReference type="InterPro" id="IPR027417">
    <property type="entry name" value="P-loop_NTPase"/>
</dbReference>
<feature type="region of interest" description="Disordered" evidence="8">
    <location>
        <begin position="882"/>
        <end position="913"/>
    </location>
</feature>
<keyword evidence="9" id="KW-0472">Membrane</keyword>
<comment type="catalytic activity">
    <reaction evidence="7">
        <text>ATP + H2O = ADP + phosphate + H(+)</text>
        <dbReference type="Rhea" id="RHEA:13065"/>
        <dbReference type="ChEBI" id="CHEBI:15377"/>
        <dbReference type="ChEBI" id="CHEBI:15378"/>
        <dbReference type="ChEBI" id="CHEBI:30616"/>
        <dbReference type="ChEBI" id="CHEBI:43474"/>
        <dbReference type="ChEBI" id="CHEBI:456216"/>
        <dbReference type="EC" id="3.6.4.13"/>
    </reaction>
</comment>
<reference evidence="12 13" key="1">
    <citation type="journal article" date="2024" name="G3 (Bethesda)">
        <title>Genome assembly of Hibiscus sabdariffa L. provides insights into metabolisms of medicinal natural products.</title>
        <authorList>
            <person name="Kim T."/>
        </authorList>
    </citation>
    <scope>NUCLEOTIDE SEQUENCE [LARGE SCALE GENOMIC DNA]</scope>
    <source>
        <strain evidence="12">TK-2024</strain>
        <tissue evidence="12">Old leaves</tissue>
    </source>
</reference>
<dbReference type="PROSITE" id="PS51192">
    <property type="entry name" value="HELICASE_ATP_BIND_1"/>
    <property type="match status" value="1"/>
</dbReference>